<evidence type="ECO:0000256" key="5">
    <source>
        <dbReference type="SAM" id="Phobius"/>
    </source>
</evidence>
<reference evidence="6 7" key="1">
    <citation type="submission" date="2020-08" db="EMBL/GenBank/DDBJ databases">
        <title>Sequencing the genomes of 1000 actinobacteria strains.</title>
        <authorList>
            <person name="Klenk H.-P."/>
        </authorList>
    </citation>
    <scope>NUCLEOTIDE SEQUENCE [LARGE SCALE GENOMIC DNA]</scope>
    <source>
        <strain evidence="6 7">DSM 20146</strain>
    </source>
</reference>
<feature type="transmembrane region" description="Helical" evidence="5">
    <location>
        <begin position="150"/>
        <end position="170"/>
    </location>
</feature>
<feature type="transmembrane region" description="Helical" evidence="5">
    <location>
        <begin position="223"/>
        <end position="241"/>
    </location>
</feature>
<feature type="transmembrane region" description="Helical" evidence="5">
    <location>
        <begin position="124"/>
        <end position="143"/>
    </location>
</feature>
<comment type="caution">
    <text evidence="6">The sequence shown here is derived from an EMBL/GenBank/DDBJ whole genome shotgun (WGS) entry which is preliminary data.</text>
</comment>
<dbReference type="RefSeq" id="WP_183428641.1">
    <property type="nucleotide sequence ID" value="NZ_JACHVP010000003.1"/>
</dbReference>
<dbReference type="GO" id="GO:0016765">
    <property type="term" value="F:transferase activity, transferring alkyl or aryl (other than methyl) groups"/>
    <property type="evidence" value="ECO:0007669"/>
    <property type="project" value="InterPro"/>
</dbReference>
<feature type="transmembrane region" description="Helical" evidence="5">
    <location>
        <begin position="99"/>
        <end position="118"/>
    </location>
</feature>
<organism evidence="6 7">
    <name type="scientific">Leifsonia aquatica</name>
    <name type="common">Corynebacterium aquaticum</name>
    <dbReference type="NCBI Taxonomy" id="144185"/>
    <lineage>
        <taxon>Bacteria</taxon>
        <taxon>Bacillati</taxon>
        <taxon>Actinomycetota</taxon>
        <taxon>Actinomycetes</taxon>
        <taxon>Micrococcales</taxon>
        <taxon>Microbacteriaceae</taxon>
        <taxon>Leifsonia</taxon>
    </lineage>
</organism>
<evidence type="ECO:0000256" key="1">
    <source>
        <dbReference type="ARBA" id="ARBA00004141"/>
    </source>
</evidence>
<evidence type="ECO:0000256" key="3">
    <source>
        <dbReference type="ARBA" id="ARBA00022989"/>
    </source>
</evidence>
<evidence type="ECO:0000313" key="7">
    <source>
        <dbReference type="Proteomes" id="UP000538196"/>
    </source>
</evidence>
<evidence type="ECO:0000313" key="6">
    <source>
        <dbReference type="EMBL" id="MBB2968079.1"/>
    </source>
</evidence>
<accession>A0A7W4YKX5</accession>
<feature type="transmembrane region" description="Helical" evidence="5">
    <location>
        <begin position="29"/>
        <end position="48"/>
    </location>
</feature>
<feature type="transmembrane region" description="Helical" evidence="5">
    <location>
        <begin position="54"/>
        <end position="78"/>
    </location>
</feature>
<gene>
    <name evidence="6" type="ORF">FHX33_002849</name>
</gene>
<keyword evidence="2 5" id="KW-0812">Transmembrane</keyword>
<dbReference type="InterPro" id="IPR000537">
    <property type="entry name" value="UbiA_prenyltransferase"/>
</dbReference>
<comment type="subcellular location">
    <subcellularLocation>
        <location evidence="1">Membrane</location>
        <topology evidence="1">Multi-pass membrane protein</topology>
    </subcellularLocation>
</comment>
<name>A0A7W4YKX5_LEIAQ</name>
<dbReference type="PANTHER" id="PTHR42723">
    <property type="entry name" value="CHLOROPHYLL SYNTHASE"/>
    <property type="match status" value="1"/>
</dbReference>
<keyword evidence="7" id="KW-1185">Reference proteome</keyword>
<dbReference type="AlphaFoldDB" id="A0A7W4YKX5"/>
<evidence type="ECO:0000256" key="2">
    <source>
        <dbReference type="ARBA" id="ARBA00022692"/>
    </source>
</evidence>
<dbReference type="CDD" id="cd13956">
    <property type="entry name" value="PT_UbiA"/>
    <property type="match status" value="1"/>
</dbReference>
<dbReference type="PANTHER" id="PTHR42723:SF1">
    <property type="entry name" value="CHLOROPHYLL SYNTHASE, CHLOROPLASTIC"/>
    <property type="match status" value="1"/>
</dbReference>
<dbReference type="Pfam" id="PF01040">
    <property type="entry name" value="UbiA"/>
    <property type="match status" value="1"/>
</dbReference>
<keyword evidence="3 5" id="KW-1133">Transmembrane helix</keyword>
<dbReference type="Gene3D" id="1.20.120.1780">
    <property type="entry name" value="UbiA prenyltransferase"/>
    <property type="match status" value="1"/>
</dbReference>
<protein>
    <submittedName>
        <fullName evidence="6">4-hydroxybenzoate polyprenyltransferase</fullName>
    </submittedName>
</protein>
<keyword evidence="6" id="KW-0808">Transferase</keyword>
<feature type="transmembrane region" description="Helical" evidence="5">
    <location>
        <begin position="247"/>
        <end position="265"/>
    </location>
</feature>
<sequence length="298" mass="30711">MSSVVQPHRRALAECASQVGLAFLEGRPVVLGVFALRFVVGTLLVADAEWSSPMLWTAGTSWLLAVWAVYLINGISDIEGDRLNGSSRPLASGRLDKRPAIVIAVALLAVSLLMATLFPSPFPLAVVAFVCLGLVYSVGPWAAKKAGVAALAVAGGGVFLTYLAAAHVVASTVSTSAFAFATVASSWIVVVGHTKDFGDVAGDTAEGRRSLPVLLGEERARTVVALGTAAVSATALVLGAVVEQLRALLVLGFAGPVVIVFVLVARGGDRGDEKRPYRSFMTGQYALNIAALLGALGG</sequence>
<keyword evidence="4 5" id="KW-0472">Membrane</keyword>
<dbReference type="EMBL" id="JACHVP010000003">
    <property type="protein sequence ID" value="MBB2968079.1"/>
    <property type="molecule type" value="Genomic_DNA"/>
</dbReference>
<dbReference type="GO" id="GO:0016020">
    <property type="term" value="C:membrane"/>
    <property type="evidence" value="ECO:0007669"/>
    <property type="project" value="UniProtKB-SubCell"/>
</dbReference>
<dbReference type="Gene3D" id="1.10.357.140">
    <property type="entry name" value="UbiA prenyltransferase"/>
    <property type="match status" value="1"/>
</dbReference>
<dbReference type="InterPro" id="IPR050475">
    <property type="entry name" value="Prenyltransferase_related"/>
</dbReference>
<dbReference type="Proteomes" id="UP000538196">
    <property type="component" value="Unassembled WGS sequence"/>
</dbReference>
<proteinExistence type="predicted"/>
<feature type="transmembrane region" description="Helical" evidence="5">
    <location>
        <begin position="277"/>
        <end position="296"/>
    </location>
</feature>
<evidence type="ECO:0000256" key="4">
    <source>
        <dbReference type="ARBA" id="ARBA00023136"/>
    </source>
</evidence>
<dbReference type="InterPro" id="IPR044878">
    <property type="entry name" value="UbiA_sf"/>
</dbReference>